<evidence type="ECO:0000313" key="3">
    <source>
        <dbReference type="Proteomes" id="UP000488936"/>
    </source>
</evidence>
<proteinExistence type="predicted"/>
<dbReference type="AlphaFoldDB" id="A0A7K1GJ14"/>
<organism evidence="2 3">
    <name type="scientific">Myroides pelagicus</name>
    <dbReference type="NCBI Taxonomy" id="270914"/>
    <lineage>
        <taxon>Bacteria</taxon>
        <taxon>Pseudomonadati</taxon>
        <taxon>Bacteroidota</taxon>
        <taxon>Flavobacteriia</taxon>
        <taxon>Flavobacteriales</taxon>
        <taxon>Flavobacteriaceae</taxon>
        <taxon>Myroides</taxon>
    </lineage>
</organism>
<sequence length="728" mass="84685">MIMRDKTYLIILIFCFTKALSQTNEMVVTVFDSLYNPIEEVLFIEITSEKELKTDYKGEVVIRGEEKSSYILFKENYITKQYSWLELNENRTVILENDNQILSELLIYVSPTKNDASSINYKINEKHLGENPTVFNVIENIPMFFIKGEKINYKGKRVTIIINGKKTIGKIENIDPKNIESIEVIPYGHSAYGVIGEPVVNIVMKDNVLDYFREDLNVGYNLNKGNYIFNANSFFKKNKVTVSLPIRLGKSVFDSHSATYSASKKINNSIDKTKSYGLTLQPEISIKINDKNSISSSFFLYTPKNKNDSKYNTIQNELEESYKQDINYLNTGALLSYNNIVNDSTSFDISFLYTYNEYKNKGDYQQKNWENILYENALNFDVILKKRKRQFFKLPMRYDIYYSYYYSELKNVEGNNINNERHKFAFNTTLSLIKNVSFNTDLSYNLINNNKNILLNSSTLAFNKNSFSAYLNYYNSYQLISAYDLNKQNSIDSNLNTNIDNYNIKKSNIDNLSIEFNYSIKNGVDVFIRGKYKIHHNAPVSYLFKSDEDMLFKTSLNSGRNVSYAFDIGGFFEINDHFIIQSLLSFNKSQAQILDYKSSKNLVGYDFYAKYNLDKGLSFKLSSSYNNYDMFSALESNKVKYPFVSLTIEKEFINKNLKTSLVINNPFIKAKEQYNAYYSDSFDNINIVDTRFKSKEIKNYSSIYVSLSYTLGNKKLRTKRDLPIKAKY</sequence>
<dbReference type="InterPro" id="IPR041700">
    <property type="entry name" value="OMP_b-brl_3"/>
</dbReference>
<dbReference type="EMBL" id="WMJY01000001">
    <property type="protein sequence ID" value="MTH28519.1"/>
    <property type="molecule type" value="Genomic_DNA"/>
</dbReference>
<protein>
    <submittedName>
        <fullName evidence="2">Outer membrane beta-barrel protein</fullName>
    </submittedName>
</protein>
<evidence type="ECO:0000313" key="2">
    <source>
        <dbReference type="EMBL" id="MTH28519.1"/>
    </source>
</evidence>
<comment type="caution">
    <text evidence="2">The sequence shown here is derived from an EMBL/GenBank/DDBJ whole genome shotgun (WGS) entry which is preliminary data.</text>
</comment>
<name>A0A7K1GJ14_9FLAO</name>
<evidence type="ECO:0000259" key="1">
    <source>
        <dbReference type="Pfam" id="PF14905"/>
    </source>
</evidence>
<accession>A0A7K1GJ14</accession>
<keyword evidence="3" id="KW-1185">Reference proteome</keyword>
<dbReference type="Pfam" id="PF14905">
    <property type="entry name" value="OMP_b-brl_3"/>
    <property type="match status" value="1"/>
</dbReference>
<dbReference type="SUPFAM" id="SSF56935">
    <property type="entry name" value="Porins"/>
    <property type="match status" value="1"/>
</dbReference>
<gene>
    <name evidence="2" type="ORF">GJV77_01070</name>
</gene>
<dbReference type="Proteomes" id="UP000488936">
    <property type="component" value="Unassembled WGS sequence"/>
</dbReference>
<reference evidence="2 3" key="1">
    <citation type="journal article" date="2006" name="Int. J. Syst. Evol. Microbiol.">
        <title>Myroides pelagicus sp. nov., isolated from seawater in Thailand.</title>
        <authorList>
            <person name="Yoon J."/>
            <person name="Maneerat S."/>
            <person name="Kawai F."/>
            <person name="Yokota A."/>
        </authorList>
    </citation>
    <scope>NUCLEOTIDE SEQUENCE [LARGE SCALE GENOMIC DNA]</scope>
    <source>
        <strain evidence="2 3">SM1T</strain>
    </source>
</reference>
<feature type="domain" description="Outer membrane protein beta-barrel" evidence="1">
    <location>
        <begin position="461"/>
        <end position="686"/>
    </location>
</feature>